<sequence length="82" mass="9537">MNIHLLEWGLVSFIIGVILSLLMAAIYYDNSPPWAKLFTNPRKLKSAHYTRTVRWACLPARVVNKIRNTSIYCHTSDFRDDL</sequence>
<comment type="caution">
    <text evidence="2">The sequence shown here is derived from an EMBL/GenBank/DDBJ whole genome shotgun (WGS) entry which is preliminary data.</text>
</comment>
<name>A0ABU6N9F6_9BACI</name>
<evidence type="ECO:0000313" key="2">
    <source>
        <dbReference type="EMBL" id="MED3562091.1"/>
    </source>
</evidence>
<keyword evidence="3" id="KW-1185">Reference proteome</keyword>
<dbReference type="RefSeq" id="WP_327966995.1">
    <property type="nucleotide sequence ID" value="NZ_JARMQG010000074.1"/>
</dbReference>
<dbReference type="Proteomes" id="UP001330749">
    <property type="component" value="Unassembled WGS sequence"/>
</dbReference>
<dbReference type="EMBL" id="JARMQG010000074">
    <property type="protein sequence ID" value="MED3562091.1"/>
    <property type="molecule type" value="Genomic_DNA"/>
</dbReference>
<reference evidence="2 3" key="1">
    <citation type="submission" date="2023-03" db="EMBL/GenBank/DDBJ databases">
        <title>Bacillus Genome Sequencing.</title>
        <authorList>
            <person name="Dunlap C."/>
        </authorList>
    </citation>
    <scope>NUCLEOTIDE SEQUENCE [LARGE SCALE GENOMIC DNA]</scope>
    <source>
        <strain evidence="2 3">B-14544</strain>
    </source>
</reference>
<accession>A0ABU6N9F6</accession>
<keyword evidence="1" id="KW-0812">Transmembrane</keyword>
<evidence type="ECO:0000256" key="1">
    <source>
        <dbReference type="SAM" id="Phobius"/>
    </source>
</evidence>
<protein>
    <submittedName>
        <fullName evidence="2">Uncharacterized protein</fullName>
    </submittedName>
</protein>
<gene>
    <name evidence="2" type="ORF">P4447_06445</name>
</gene>
<proteinExistence type="predicted"/>
<feature type="transmembrane region" description="Helical" evidence="1">
    <location>
        <begin position="6"/>
        <end position="28"/>
    </location>
</feature>
<evidence type="ECO:0000313" key="3">
    <source>
        <dbReference type="Proteomes" id="UP001330749"/>
    </source>
</evidence>
<organism evidence="2 3">
    <name type="scientific">Bacillus xiapuensis</name>
    <dbReference type="NCBI Taxonomy" id="2014075"/>
    <lineage>
        <taxon>Bacteria</taxon>
        <taxon>Bacillati</taxon>
        <taxon>Bacillota</taxon>
        <taxon>Bacilli</taxon>
        <taxon>Bacillales</taxon>
        <taxon>Bacillaceae</taxon>
        <taxon>Bacillus</taxon>
    </lineage>
</organism>
<keyword evidence="1" id="KW-0472">Membrane</keyword>
<keyword evidence="1" id="KW-1133">Transmembrane helix</keyword>